<gene>
    <name evidence="3" type="ORF">ACEUDJ_18195</name>
</gene>
<dbReference type="EMBL" id="JBGXBU010000010">
    <property type="protein sequence ID" value="MFM4894781.1"/>
    <property type="molecule type" value="Genomic_DNA"/>
</dbReference>
<evidence type="ECO:0000313" key="4">
    <source>
        <dbReference type="Proteomes" id="UP001630969"/>
    </source>
</evidence>
<evidence type="ECO:0000259" key="2">
    <source>
        <dbReference type="Pfam" id="PF18433"/>
    </source>
</evidence>
<name>A0ABW9GUK9_9GAMM</name>
<feature type="compositionally biased region" description="Gly residues" evidence="1">
    <location>
        <begin position="1"/>
        <end position="10"/>
    </location>
</feature>
<dbReference type="Proteomes" id="UP001630969">
    <property type="component" value="Unassembled WGS sequence"/>
</dbReference>
<dbReference type="GeneID" id="97221955"/>
<reference evidence="3 4" key="1">
    <citation type="submission" date="2024-09" db="EMBL/GenBank/DDBJ databases">
        <title>Aeromonas strains Genome sequencing and assembly.</title>
        <authorList>
            <person name="Hu X."/>
            <person name="Tang B."/>
        </authorList>
    </citation>
    <scope>NUCLEOTIDE SEQUENCE [LARGE SCALE GENOMIC DNA]</scope>
    <source>
        <strain evidence="3 4">NB23SCDHY001</strain>
    </source>
</reference>
<keyword evidence="4" id="KW-1185">Reference proteome</keyword>
<dbReference type="InterPro" id="IPR041651">
    <property type="entry name" value="DUF5610"/>
</dbReference>
<protein>
    <submittedName>
        <fullName evidence="3">DUF5610 domain-containing protein</fullName>
    </submittedName>
</protein>
<evidence type="ECO:0000313" key="3">
    <source>
        <dbReference type="EMBL" id="MFM4894781.1"/>
    </source>
</evidence>
<feature type="region of interest" description="Disordered" evidence="1">
    <location>
        <begin position="1"/>
        <end position="45"/>
    </location>
</feature>
<dbReference type="Pfam" id="PF18433">
    <property type="entry name" value="DUF5610"/>
    <property type="match status" value="1"/>
</dbReference>
<feature type="compositionally biased region" description="Basic and acidic residues" evidence="1">
    <location>
        <begin position="14"/>
        <end position="45"/>
    </location>
</feature>
<evidence type="ECO:0000256" key="1">
    <source>
        <dbReference type="SAM" id="MobiDB-lite"/>
    </source>
</evidence>
<sequence length="383" mass="41742">MRLDGVGAGQPKGMKGEARSDEVRHGRESEAGGKPERARETGGKGLDEEVILSRAPRWAQALVQQALQFHLQLNGKGYQAPRAEPPEEITPQTLFDFQAVTDNVLQFVSGRLGAARADGKSDDQLTEMMAQARKGVEMGFADARKQLGDTATDNEDVKTGIDQSYKLIQQGLDEFEQTFFGQVSDLDMKSAEMASRQQGILEIETREGDKVLLRFNDSWQLKSREQGDASQFSLKLSQNFSFSLEGNLGDAELAAIGDLVKGLDSLADSFFHGKLDQSLDAGQLPGLDDGQLVAYSLRLKQSSRLGQHYQGNSALQQSLAPLADYLPRLADWQQQADGVLAQGQQQALTPAVLAARGDDGEQGARFAATNRRLLDAYRLLGTV</sequence>
<feature type="domain" description="DUF5610" evidence="2">
    <location>
        <begin position="62"/>
        <end position="175"/>
    </location>
</feature>
<dbReference type="Gene3D" id="1.10.132.90">
    <property type="match status" value="1"/>
</dbReference>
<comment type="caution">
    <text evidence="3">The sequence shown here is derived from an EMBL/GenBank/DDBJ whole genome shotgun (WGS) entry which is preliminary data.</text>
</comment>
<accession>A0ABW9GUK9</accession>
<proteinExistence type="predicted"/>
<dbReference type="RefSeq" id="WP_408791667.1">
    <property type="nucleotide sequence ID" value="NZ_JBGXBU010000010.1"/>
</dbReference>
<organism evidence="3 4">
    <name type="scientific">Aeromonas bivalvium</name>
    <dbReference type="NCBI Taxonomy" id="440079"/>
    <lineage>
        <taxon>Bacteria</taxon>
        <taxon>Pseudomonadati</taxon>
        <taxon>Pseudomonadota</taxon>
        <taxon>Gammaproteobacteria</taxon>
        <taxon>Aeromonadales</taxon>
        <taxon>Aeromonadaceae</taxon>
        <taxon>Aeromonas</taxon>
    </lineage>
</organism>